<sequence length="146" mass="16267">MPQLNPALASALIPRRTPKSAHQIPLRPGARPSEEPQKRHPLAGGDPHRNPRRPQGHGQHADGARPPGMSQRRRTVGRGHLPRGTPPAQNQVRRRAQKVRTRPARPAGRLQAVLERAQDPKVSRLVQPHHQNRPGLWRLVGVLLQV</sequence>
<feature type="compositionally biased region" description="Basic residues" evidence="1">
    <location>
        <begin position="71"/>
        <end position="81"/>
    </location>
</feature>
<organism evidence="2">
    <name type="scientific">Culex pipiens</name>
    <name type="common">House mosquito</name>
    <dbReference type="NCBI Taxonomy" id="7175"/>
    <lineage>
        <taxon>Eukaryota</taxon>
        <taxon>Metazoa</taxon>
        <taxon>Ecdysozoa</taxon>
        <taxon>Arthropoda</taxon>
        <taxon>Hexapoda</taxon>
        <taxon>Insecta</taxon>
        <taxon>Pterygota</taxon>
        <taxon>Neoptera</taxon>
        <taxon>Endopterygota</taxon>
        <taxon>Diptera</taxon>
        <taxon>Nematocera</taxon>
        <taxon>Culicoidea</taxon>
        <taxon>Culicidae</taxon>
        <taxon>Culicinae</taxon>
        <taxon>Culicini</taxon>
        <taxon>Culex</taxon>
        <taxon>Culex</taxon>
    </lineage>
</organism>
<name>A0A8D8CZM2_CULPI</name>
<evidence type="ECO:0000313" key="2">
    <source>
        <dbReference type="EMBL" id="CAG6499971.1"/>
    </source>
</evidence>
<proteinExistence type="predicted"/>
<feature type="compositionally biased region" description="Basic residues" evidence="1">
    <location>
        <begin position="92"/>
        <end position="103"/>
    </location>
</feature>
<accession>A0A8D8CZM2</accession>
<dbReference type="EMBL" id="HBUE01139356">
    <property type="protein sequence ID" value="CAG6499969.1"/>
    <property type="molecule type" value="Transcribed_RNA"/>
</dbReference>
<protein>
    <submittedName>
        <fullName evidence="2">(northern house mosquito) hypothetical protein</fullName>
    </submittedName>
</protein>
<feature type="region of interest" description="Disordered" evidence="1">
    <location>
        <begin position="1"/>
        <end position="111"/>
    </location>
</feature>
<dbReference type="AlphaFoldDB" id="A0A8D8CZM2"/>
<dbReference type="EMBL" id="HBUE01139357">
    <property type="protein sequence ID" value="CAG6499971.1"/>
    <property type="molecule type" value="Transcribed_RNA"/>
</dbReference>
<dbReference type="EMBL" id="HBUE01139360">
    <property type="protein sequence ID" value="CAG6499976.1"/>
    <property type="molecule type" value="Transcribed_RNA"/>
</dbReference>
<reference evidence="2" key="1">
    <citation type="submission" date="2021-05" db="EMBL/GenBank/DDBJ databases">
        <authorList>
            <person name="Alioto T."/>
            <person name="Alioto T."/>
            <person name="Gomez Garrido J."/>
        </authorList>
    </citation>
    <scope>NUCLEOTIDE SEQUENCE</scope>
</reference>
<evidence type="ECO:0000256" key="1">
    <source>
        <dbReference type="SAM" id="MobiDB-lite"/>
    </source>
</evidence>